<evidence type="ECO:0000256" key="1">
    <source>
        <dbReference type="ARBA" id="ARBA00001933"/>
    </source>
</evidence>
<proteinExistence type="inferred from homology"/>
<organism evidence="7 8">
    <name type="scientific">Acididesulfobacter guangdongensis</name>
    <dbReference type="NCBI Taxonomy" id="2597225"/>
    <lineage>
        <taxon>Bacteria</taxon>
        <taxon>Deltaproteobacteria</taxon>
        <taxon>Candidatus Acidulodesulfobacterales</taxon>
        <taxon>Candidatus Acididesulfobacter</taxon>
    </lineage>
</organism>
<dbReference type="Gene3D" id="3.90.1150.10">
    <property type="entry name" value="Aspartate Aminotransferase, domain 1"/>
    <property type="match status" value="1"/>
</dbReference>
<evidence type="ECO:0000259" key="6">
    <source>
        <dbReference type="Pfam" id="PF00155"/>
    </source>
</evidence>
<gene>
    <name evidence="7" type="ORF">EVJ46_08890</name>
</gene>
<name>A0A519BEE9_ACIG2</name>
<keyword evidence="3 7" id="KW-0808">Transferase</keyword>
<evidence type="ECO:0000313" key="7">
    <source>
        <dbReference type="EMBL" id="RZD15640.1"/>
    </source>
</evidence>
<evidence type="ECO:0000256" key="2">
    <source>
        <dbReference type="ARBA" id="ARBA00010008"/>
    </source>
</evidence>
<keyword evidence="4 5" id="KW-0663">Pyridoxal phosphate</keyword>
<dbReference type="PANTHER" id="PTHR13693:SF77">
    <property type="entry name" value="8-AMINO-7-OXONONANOATE SYNTHASE"/>
    <property type="match status" value="1"/>
</dbReference>
<dbReference type="InterPro" id="IPR015424">
    <property type="entry name" value="PyrdxlP-dep_Trfase"/>
</dbReference>
<dbReference type="InterPro" id="IPR015422">
    <property type="entry name" value="PyrdxlP-dep_Trfase_small"/>
</dbReference>
<sequence length="388" mass="42397">MLIRELISNEIENIKLKGFYRQLNENKNNNAIINLSSNDYLGLAYNAEIKRAAKQIISAYPLSSASSPLMYGYFMPHIDLENKLCSFKGGYERCILYPSGYQANMGVISALSGISLSKTFIAFDELSHASIVDGVLCSKAKFRRFRHNDSEHLDKILKKYSSYEIKIVITEGVFSMDGDIADLPDIINVSKDNNAITILDDAHATGTIGSLGGGSCNFYSDNGVKLKPDVMVGTLGKALASEGAFVLSDNLIIDYLINKSRPYIFSTAISPVAAGIALQALNIIENKPELVIKLQMMSQNIRIVLKNSGLNILNSNTHIIPILIGDEIKAAEIEKTFINKGILLKAVKYPTVAKGSARLRLSVNAGLSDADVKYVLDNLTGLIKQIGH</sequence>
<dbReference type="Proteomes" id="UP000316562">
    <property type="component" value="Unassembled WGS sequence"/>
</dbReference>
<protein>
    <submittedName>
        <fullName evidence="7">Pyridoxal phosphate-dependent aminotransferase family protein</fullName>
    </submittedName>
</protein>
<evidence type="ECO:0000256" key="4">
    <source>
        <dbReference type="ARBA" id="ARBA00022898"/>
    </source>
</evidence>
<dbReference type="Gene3D" id="3.40.640.10">
    <property type="entry name" value="Type I PLP-dependent aspartate aminotransferase-like (Major domain)"/>
    <property type="match status" value="1"/>
</dbReference>
<feature type="domain" description="Aminotransferase class I/classII large" evidence="6">
    <location>
        <begin position="32"/>
        <end position="378"/>
    </location>
</feature>
<dbReference type="EMBL" id="SGBC01000004">
    <property type="protein sequence ID" value="RZD15640.1"/>
    <property type="molecule type" value="Genomic_DNA"/>
</dbReference>
<dbReference type="PROSITE" id="PS00599">
    <property type="entry name" value="AA_TRANSFER_CLASS_2"/>
    <property type="match status" value="1"/>
</dbReference>
<dbReference type="GO" id="GO:0030170">
    <property type="term" value="F:pyridoxal phosphate binding"/>
    <property type="evidence" value="ECO:0007669"/>
    <property type="project" value="InterPro"/>
</dbReference>
<dbReference type="PANTHER" id="PTHR13693">
    <property type="entry name" value="CLASS II AMINOTRANSFERASE/8-AMINO-7-OXONONANOATE SYNTHASE"/>
    <property type="match status" value="1"/>
</dbReference>
<dbReference type="AlphaFoldDB" id="A0A519BEE9"/>
<dbReference type="InterPro" id="IPR004839">
    <property type="entry name" value="Aminotransferase_I/II_large"/>
</dbReference>
<dbReference type="InterPro" id="IPR015421">
    <property type="entry name" value="PyrdxlP-dep_Trfase_major"/>
</dbReference>
<accession>A0A519BEE9</accession>
<comment type="caution">
    <text evidence="7">The sequence shown here is derived from an EMBL/GenBank/DDBJ whole genome shotgun (WGS) entry which is preliminary data.</text>
</comment>
<evidence type="ECO:0000313" key="8">
    <source>
        <dbReference type="Proteomes" id="UP000316562"/>
    </source>
</evidence>
<dbReference type="Pfam" id="PF00155">
    <property type="entry name" value="Aminotran_1_2"/>
    <property type="match status" value="1"/>
</dbReference>
<dbReference type="InterPro" id="IPR050087">
    <property type="entry name" value="AON_synthase_class-II"/>
</dbReference>
<dbReference type="GO" id="GO:0008483">
    <property type="term" value="F:transaminase activity"/>
    <property type="evidence" value="ECO:0007669"/>
    <property type="project" value="UniProtKB-KW"/>
</dbReference>
<dbReference type="InterPro" id="IPR001917">
    <property type="entry name" value="Aminotrans_II_pyridoxalP_BS"/>
</dbReference>
<comment type="similarity">
    <text evidence="2">Belongs to the class-II pyridoxal-phosphate-dependent aminotransferase family. BioF subfamily.</text>
</comment>
<evidence type="ECO:0000256" key="3">
    <source>
        <dbReference type="ARBA" id="ARBA00022679"/>
    </source>
</evidence>
<keyword evidence="7" id="KW-0032">Aminotransferase</keyword>
<evidence type="ECO:0000256" key="5">
    <source>
        <dbReference type="RuleBase" id="RU003693"/>
    </source>
</evidence>
<comment type="cofactor">
    <cofactor evidence="1 5">
        <name>pyridoxal 5'-phosphate</name>
        <dbReference type="ChEBI" id="CHEBI:597326"/>
    </cofactor>
</comment>
<reference evidence="7 8" key="1">
    <citation type="journal article" date="2019" name="ISME J.">
        <title>Insights into ecological role of a new deltaproteobacterial order Candidatus Acidulodesulfobacterales by metagenomics and metatranscriptomics.</title>
        <authorList>
            <person name="Tan S."/>
            <person name="Liu J."/>
            <person name="Fang Y."/>
            <person name="Hedlund B.P."/>
            <person name="Lian Z.H."/>
            <person name="Huang L.Y."/>
            <person name="Li J.T."/>
            <person name="Huang L.N."/>
            <person name="Li W.J."/>
            <person name="Jiang H.C."/>
            <person name="Dong H.L."/>
            <person name="Shu W.S."/>
        </authorList>
    </citation>
    <scope>NUCLEOTIDE SEQUENCE [LARGE SCALE GENOMIC DNA]</scope>
    <source>
        <strain evidence="7">AP2</strain>
    </source>
</reference>
<dbReference type="SUPFAM" id="SSF53383">
    <property type="entry name" value="PLP-dependent transferases"/>
    <property type="match status" value="1"/>
</dbReference>